<evidence type="ECO:0000256" key="2">
    <source>
        <dbReference type="ARBA" id="ARBA00022448"/>
    </source>
</evidence>
<keyword evidence="4 6" id="KW-1133">Transmembrane helix</keyword>
<keyword evidence="9" id="KW-1185">Reference proteome</keyword>
<gene>
    <name evidence="8" type="ORF">CC86DRAFT_294144</name>
</gene>
<dbReference type="GO" id="GO:0016020">
    <property type="term" value="C:membrane"/>
    <property type="evidence" value="ECO:0007669"/>
    <property type="project" value="UniProtKB-SubCell"/>
</dbReference>
<feature type="non-terminal residue" evidence="8">
    <location>
        <position position="1"/>
    </location>
</feature>
<feature type="transmembrane region" description="Helical" evidence="6">
    <location>
        <begin position="238"/>
        <end position="263"/>
    </location>
</feature>
<feature type="transmembrane region" description="Helical" evidence="6">
    <location>
        <begin position="389"/>
        <end position="411"/>
    </location>
</feature>
<accession>A0A6A6ZZF9</accession>
<organism evidence="8 9">
    <name type="scientific">Ophiobolus disseminans</name>
    <dbReference type="NCBI Taxonomy" id="1469910"/>
    <lineage>
        <taxon>Eukaryota</taxon>
        <taxon>Fungi</taxon>
        <taxon>Dikarya</taxon>
        <taxon>Ascomycota</taxon>
        <taxon>Pezizomycotina</taxon>
        <taxon>Dothideomycetes</taxon>
        <taxon>Pleosporomycetidae</taxon>
        <taxon>Pleosporales</taxon>
        <taxon>Pleosporineae</taxon>
        <taxon>Phaeosphaeriaceae</taxon>
        <taxon>Ophiobolus</taxon>
    </lineage>
</organism>
<dbReference type="OrthoDB" id="3900342at2759"/>
<dbReference type="InterPro" id="IPR004841">
    <property type="entry name" value="AA-permease/SLC12A_dom"/>
</dbReference>
<feature type="transmembrane region" description="Helical" evidence="6">
    <location>
        <begin position="488"/>
        <end position="504"/>
    </location>
</feature>
<reference evidence="8" key="1">
    <citation type="journal article" date="2020" name="Stud. Mycol.">
        <title>101 Dothideomycetes genomes: a test case for predicting lifestyles and emergence of pathogens.</title>
        <authorList>
            <person name="Haridas S."/>
            <person name="Albert R."/>
            <person name="Binder M."/>
            <person name="Bloem J."/>
            <person name="Labutti K."/>
            <person name="Salamov A."/>
            <person name="Andreopoulos B."/>
            <person name="Baker S."/>
            <person name="Barry K."/>
            <person name="Bills G."/>
            <person name="Bluhm B."/>
            <person name="Cannon C."/>
            <person name="Castanera R."/>
            <person name="Culley D."/>
            <person name="Daum C."/>
            <person name="Ezra D."/>
            <person name="Gonzalez J."/>
            <person name="Henrissat B."/>
            <person name="Kuo A."/>
            <person name="Liang C."/>
            <person name="Lipzen A."/>
            <person name="Lutzoni F."/>
            <person name="Magnuson J."/>
            <person name="Mondo S."/>
            <person name="Nolan M."/>
            <person name="Ohm R."/>
            <person name="Pangilinan J."/>
            <person name="Park H.-J."/>
            <person name="Ramirez L."/>
            <person name="Alfaro M."/>
            <person name="Sun H."/>
            <person name="Tritt A."/>
            <person name="Yoshinaga Y."/>
            <person name="Zwiers L.-H."/>
            <person name="Turgeon B."/>
            <person name="Goodwin S."/>
            <person name="Spatafora J."/>
            <person name="Crous P."/>
            <person name="Grigoriev I."/>
        </authorList>
    </citation>
    <scope>NUCLEOTIDE SEQUENCE</scope>
    <source>
        <strain evidence="8">CBS 113818</strain>
    </source>
</reference>
<dbReference type="GO" id="GO:0055085">
    <property type="term" value="P:transmembrane transport"/>
    <property type="evidence" value="ECO:0007669"/>
    <property type="project" value="InterPro"/>
</dbReference>
<evidence type="ECO:0000313" key="9">
    <source>
        <dbReference type="Proteomes" id="UP000799424"/>
    </source>
</evidence>
<keyword evidence="3 6" id="KW-0812">Transmembrane</keyword>
<feature type="transmembrane region" description="Helical" evidence="6">
    <location>
        <begin position="29"/>
        <end position="50"/>
    </location>
</feature>
<comment type="subcellular location">
    <subcellularLocation>
        <location evidence="1">Membrane</location>
        <topology evidence="1">Multi-pass membrane protein</topology>
    </subcellularLocation>
</comment>
<evidence type="ECO:0000256" key="3">
    <source>
        <dbReference type="ARBA" id="ARBA00022692"/>
    </source>
</evidence>
<feature type="transmembrane region" description="Helical" evidence="6">
    <location>
        <begin position="457"/>
        <end position="476"/>
    </location>
</feature>
<proteinExistence type="predicted"/>
<dbReference type="EMBL" id="MU006227">
    <property type="protein sequence ID" value="KAF2825904.1"/>
    <property type="molecule type" value="Genomic_DNA"/>
</dbReference>
<dbReference type="Pfam" id="PF00324">
    <property type="entry name" value="AA_permease"/>
    <property type="match status" value="1"/>
</dbReference>
<feature type="transmembrane region" description="Helical" evidence="6">
    <location>
        <begin position="366"/>
        <end position="383"/>
    </location>
</feature>
<feature type="domain" description="Amino acid permease/ SLC12A" evidence="7">
    <location>
        <begin position="1"/>
        <end position="511"/>
    </location>
</feature>
<evidence type="ECO:0000256" key="4">
    <source>
        <dbReference type="ARBA" id="ARBA00022989"/>
    </source>
</evidence>
<sequence length="534" mass="58845">HHQMIAIGAVIGVGLLIRSGNILRLGRPLPLVMSFPLLGVLAACVTMSIAEMISIRPLSGVLIRSTTRDLSVFVTEYIDPDLGSTVAVAYWFTYAWSFAAFLAVMSALMQYWELPSGIYEGTLYLLVPAILVVYNRSDIRLYGMIEVIGGTMKLCLLVLLMIAMIQGAGADLKTKTLHCPEKITGSDLDAANGWTQAFLMSLSIAAFAYIGVETIAMSTEETCAKAKRRYPPSSTVKFLKSFPACISILPGIMYFLAGVLVSLNGSWDDPRLPRMSWVTDSDGDMKSTASAFVLAVEESKIPGLASTLNLFLIFIVLDYANTSLYVASRSLFNLAVSLNGRPGQPWYVRLLSYFGRTNKSQVPSRALVASCIFVCVPILLSANGRGRDINAGIILDVFSTLGSTGIIIIWASQCWAYIRLSSCIENNREELHDMPFIQHWNGGKTSNFPHRIQRRPITAYVSLGACLFILVVANSASQWQDFNLQPLLSAYLPLICFTSLYVFIKVMRKSRWQLVDISSGGDLASKLFWLHEEE</sequence>
<dbReference type="AlphaFoldDB" id="A0A6A6ZZF9"/>
<evidence type="ECO:0000256" key="5">
    <source>
        <dbReference type="ARBA" id="ARBA00023136"/>
    </source>
</evidence>
<evidence type="ECO:0000259" key="7">
    <source>
        <dbReference type="Pfam" id="PF00324"/>
    </source>
</evidence>
<keyword evidence="2" id="KW-0813">Transport</keyword>
<dbReference type="PANTHER" id="PTHR43495:SF5">
    <property type="entry name" value="GAMMA-AMINOBUTYRIC ACID PERMEASE"/>
    <property type="match status" value="1"/>
</dbReference>
<name>A0A6A6ZZF9_9PLEO</name>
<dbReference type="Gene3D" id="1.20.1740.10">
    <property type="entry name" value="Amino acid/polyamine transporter I"/>
    <property type="match status" value="1"/>
</dbReference>
<protein>
    <submittedName>
        <fullName evidence="8">Putative amino acid transporter</fullName>
    </submittedName>
</protein>
<evidence type="ECO:0000313" key="8">
    <source>
        <dbReference type="EMBL" id="KAF2825904.1"/>
    </source>
</evidence>
<evidence type="ECO:0000256" key="6">
    <source>
        <dbReference type="SAM" id="Phobius"/>
    </source>
</evidence>
<feature type="transmembrane region" description="Helical" evidence="6">
    <location>
        <begin position="141"/>
        <end position="165"/>
    </location>
</feature>
<feature type="transmembrane region" description="Helical" evidence="6">
    <location>
        <begin position="88"/>
        <end position="112"/>
    </location>
</feature>
<feature type="transmembrane region" description="Helical" evidence="6">
    <location>
        <begin position="118"/>
        <end position="134"/>
    </location>
</feature>
<dbReference type="PANTHER" id="PTHR43495">
    <property type="entry name" value="GABA PERMEASE"/>
    <property type="match status" value="1"/>
</dbReference>
<keyword evidence="5 6" id="KW-0472">Membrane</keyword>
<feature type="transmembrane region" description="Helical" evidence="6">
    <location>
        <begin position="197"/>
        <end position="217"/>
    </location>
</feature>
<evidence type="ECO:0000256" key="1">
    <source>
        <dbReference type="ARBA" id="ARBA00004141"/>
    </source>
</evidence>
<dbReference type="Proteomes" id="UP000799424">
    <property type="component" value="Unassembled WGS sequence"/>
</dbReference>